<reference evidence="4" key="1">
    <citation type="journal article" date="2021" name="PeerJ">
        <title>Extensive microbial diversity within the chicken gut microbiome revealed by metagenomics and culture.</title>
        <authorList>
            <person name="Gilroy R."/>
            <person name="Ravi A."/>
            <person name="Getino M."/>
            <person name="Pursley I."/>
            <person name="Horton D.L."/>
            <person name="Alikhan N.F."/>
            <person name="Baker D."/>
            <person name="Gharbi K."/>
            <person name="Hall N."/>
            <person name="Watson M."/>
            <person name="Adriaenssens E.M."/>
            <person name="Foster-Nyarko E."/>
            <person name="Jarju S."/>
            <person name="Secka A."/>
            <person name="Antonio M."/>
            <person name="Oren A."/>
            <person name="Chaudhuri R.R."/>
            <person name="La Ragione R."/>
            <person name="Hildebrand F."/>
            <person name="Pallen M.J."/>
        </authorList>
    </citation>
    <scope>NUCLEOTIDE SEQUENCE</scope>
    <source>
        <strain evidence="4">CHK199-9574</strain>
    </source>
</reference>
<keyword evidence="2 4" id="KW-0378">Hydrolase</keyword>
<dbReference type="EMBL" id="DXCO01000038">
    <property type="protein sequence ID" value="HIY78620.1"/>
    <property type="molecule type" value="Genomic_DNA"/>
</dbReference>
<dbReference type="AlphaFoldDB" id="A0A9D1Z836"/>
<organism evidence="4 5">
    <name type="scientific">Candidatus Borkfalkia excrementavium</name>
    <dbReference type="NCBI Taxonomy" id="2838505"/>
    <lineage>
        <taxon>Bacteria</taxon>
        <taxon>Bacillati</taxon>
        <taxon>Bacillota</taxon>
        <taxon>Clostridia</taxon>
        <taxon>Christensenellales</taxon>
        <taxon>Christensenellaceae</taxon>
        <taxon>Candidatus Borkfalkia</taxon>
    </lineage>
</organism>
<dbReference type="PANTHER" id="PTHR42715:SF10">
    <property type="entry name" value="BETA-GLUCOSIDASE"/>
    <property type="match status" value="1"/>
</dbReference>
<sequence length="667" mass="73089">MITVKDLTAEEKLRLICGKDAWRTEDLGGKLPQLAVSDGPVGLRKVVRREDGKEYDKPSVAYPAIQCLANGWDRGSARAMGEALADDCLENDVDILLAPGVNIKRNPLNGRNFEYFSEDPFLAGSLAYEYIDGLQSRGVGACLKHFYANNLEFNRLDQSSDVDERTLREIYLKPFELACRAKPVSVMCSYNRINGVYASENKKGFRILREEFGFDGAIVSDWSAVHDRAKAAKAGLDLEMPFDQKNYDKLVADYKAGMLSDEELDACAQRMLDLICRCKKMRGDNKPEKSESDRLAVAQKVAEEGIVLLKNDGVLPLKKGVSVAVCGEFAALDDGGRIGGGGSARVQWIGKPYDLAALLREKLGGEVRYNRAFGERAIESFRSKGRDALENAAECDVNVVCVGTGDTVECEAGDRASMKLSSVQEEVILETAAQNPNTVVVVFAGSVIDVSAWEDSVAAIVYAGFCGERGGEAVAEVLTGEINPSGKLSETFPLCIEDTPSYRAYNDICVSRYEEGLDVGYRYYDTYGKPVAFPFGFGLSYTDFGYEDLKIRQTGDLSLEVAYKISNLGEISGKEVSQLYVRACAPYVYRPYKELKGFSKDEIGAGKSVSVKISLDSSAFSYYSTAFDCWTVEDGLYEICVGASSADIRLSAFVRIKEGKIASVKIN</sequence>
<evidence type="ECO:0000259" key="3">
    <source>
        <dbReference type="SMART" id="SM01217"/>
    </source>
</evidence>
<dbReference type="Gene3D" id="3.20.20.300">
    <property type="entry name" value="Glycoside hydrolase, family 3, N-terminal domain"/>
    <property type="match status" value="2"/>
</dbReference>
<reference evidence="4" key="2">
    <citation type="submission" date="2021-04" db="EMBL/GenBank/DDBJ databases">
        <authorList>
            <person name="Gilroy R."/>
        </authorList>
    </citation>
    <scope>NUCLEOTIDE SEQUENCE</scope>
    <source>
        <strain evidence="4">CHK199-9574</strain>
    </source>
</reference>
<dbReference type="InterPro" id="IPR050288">
    <property type="entry name" value="Cellulose_deg_GH3"/>
</dbReference>
<dbReference type="PANTHER" id="PTHR42715">
    <property type="entry name" value="BETA-GLUCOSIDASE"/>
    <property type="match status" value="1"/>
</dbReference>
<evidence type="ECO:0000256" key="1">
    <source>
        <dbReference type="ARBA" id="ARBA00005336"/>
    </source>
</evidence>
<dbReference type="InterPro" id="IPR013783">
    <property type="entry name" value="Ig-like_fold"/>
</dbReference>
<comment type="caution">
    <text evidence="4">The sequence shown here is derived from an EMBL/GenBank/DDBJ whole genome shotgun (WGS) entry which is preliminary data.</text>
</comment>
<dbReference type="InterPro" id="IPR001764">
    <property type="entry name" value="Glyco_hydro_3_N"/>
</dbReference>
<feature type="domain" description="Fibronectin type III-like" evidence="3">
    <location>
        <begin position="575"/>
        <end position="645"/>
    </location>
</feature>
<dbReference type="InterPro" id="IPR017853">
    <property type="entry name" value="GH"/>
</dbReference>
<evidence type="ECO:0000313" key="5">
    <source>
        <dbReference type="Proteomes" id="UP000824135"/>
    </source>
</evidence>
<dbReference type="PRINTS" id="PR00133">
    <property type="entry name" value="GLHYDRLASE3"/>
</dbReference>
<dbReference type="InterPro" id="IPR026891">
    <property type="entry name" value="Fn3-like"/>
</dbReference>
<dbReference type="Pfam" id="PF14310">
    <property type="entry name" value="Fn3-like"/>
    <property type="match status" value="1"/>
</dbReference>
<name>A0A9D1Z836_9FIRM</name>
<evidence type="ECO:0000256" key="2">
    <source>
        <dbReference type="ARBA" id="ARBA00022801"/>
    </source>
</evidence>
<dbReference type="SMART" id="SM01217">
    <property type="entry name" value="Fn3_like"/>
    <property type="match status" value="1"/>
</dbReference>
<dbReference type="Gene3D" id="3.40.50.1700">
    <property type="entry name" value="Glycoside hydrolase family 3 C-terminal domain"/>
    <property type="match status" value="2"/>
</dbReference>
<accession>A0A9D1Z836</accession>
<dbReference type="GO" id="GO:0005975">
    <property type="term" value="P:carbohydrate metabolic process"/>
    <property type="evidence" value="ECO:0007669"/>
    <property type="project" value="InterPro"/>
</dbReference>
<dbReference type="InterPro" id="IPR002772">
    <property type="entry name" value="Glyco_hydro_3_C"/>
</dbReference>
<gene>
    <name evidence="4" type="ORF">H9728_06205</name>
</gene>
<protein>
    <submittedName>
        <fullName evidence="4">Glycoside hydrolase family 3 C-terminal domain-containing protein</fullName>
    </submittedName>
</protein>
<proteinExistence type="inferred from homology"/>
<dbReference type="SUPFAM" id="SSF51445">
    <property type="entry name" value="(Trans)glycosidases"/>
    <property type="match status" value="1"/>
</dbReference>
<dbReference type="InterPro" id="IPR036881">
    <property type="entry name" value="Glyco_hydro_3_C_sf"/>
</dbReference>
<dbReference type="FunFam" id="2.60.40.10:FF:000495">
    <property type="entry name" value="Periplasmic beta-glucosidase"/>
    <property type="match status" value="1"/>
</dbReference>
<dbReference type="GO" id="GO:0008422">
    <property type="term" value="F:beta-glucosidase activity"/>
    <property type="evidence" value="ECO:0007669"/>
    <property type="project" value="UniProtKB-ARBA"/>
</dbReference>
<dbReference type="InterPro" id="IPR036962">
    <property type="entry name" value="Glyco_hydro_3_N_sf"/>
</dbReference>
<dbReference type="Gene3D" id="2.60.40.10">
    <property type="entry name" value="Immunoglobulins"/>
    <property type="match status" value="1"/>
</dbReference>
<comment type="similarity">
    <text evidence="1">Belongs to the glycosyl hydrolase 3 family.</text>
</comment>
<dbReference type="Proteomes" id="UP000824135">
    <property type="component" value="Unassembled WGS sequence"/>
</dbReference>
<evidence type="ECO:0000313" key="4">
    <source>
        <dbReference type="EMBL" id="HIY78620.1"/>
    </source>
</evidence>
<dbReference type="SUPFAM" id="SSF52279">
    <property type="entry name" value="Beta-D-glucan exohydrolase, C-terminal domain"/>
    <property type="match status" value="1"/>
</dbReference>
<dbReference type="Pfam" id="PF01915">
    <property type="entry name" value="Glyco_hydro_3_C"/>
    <property type="match status" value="1"/>
</dbReference>
<dbReference type="Pfam" id="PF00933">
    <property type="entry name" value="Glyco_hydro_3"/>
    <property type="match status" value="1"/>
</dbReference>